<comment type="caution">
    <text evidence="2">The sequence shown here is derived from an EMBL/GenBank/DDBJ whole genome shotgun (WGS) entry which is preliminary data.</text>
</comment>
<dbReference type="AlphaFoldDB" id="A0A318R590"/>
<keyword evidence="2" id="KW-0489">Methyltransferase</keyword>
<feature type="domain" description="MnmC-like methyltransferase" evidence="1">
    <location>
        <begin position="131"/>
        <end position="207"/>
    </location>
</feature>
<name>A0A318R590_PROMR</name>
<dbReference type="GO" id="GO:0008168">
    <property type="term" value="F:methyltransferase activity"/>
    <property type="evidence" value="ECO:0007669"/>
    <property type="project" value="UniProtKB-KW"/>
</dbReference>
<keyword evidence="2" id="KW-0808">Transferase</keyword>
<dbReference type="Gene3D" id="3.40.50.150">
    <property type="entry name" value="Vaccinia Virus protein VP39"/>
    <property type="match status" value="1"/>
</dbReference>
<dbReference type="Proteomes" id="UP000247807">
    <property type="component" value="Unassembled WGS sequence"/>
</dbReference>
<sequence length="298" mass="34286">MDDLKKQTTKDGSLSLYSSNYEECFHDTEGALKESINKYLLPAQLDRFSNSKKIVVLDVCMGLGYNTGSILEELLKRNHKIEWHGLEIDQRPLNIGLNEKTFQKLWSPKVLRFFDCLKKSERWIEGLNKGTIHWGDARQKISEIQDSLMFDLILLDPFSPQKCPELWSEQFISLLSSRLSLNGRLITYSSAASIRASLKKAGLKIYSIIPSTDKQNKWSLGTVAMKQQLEQQFISKNCQIKNLSDRELEHLNTRSSIPYRDPTGRGNSKEIILSREIEQSKSQLINTSSWRKKWNAAQ</sequence>
<dbReference type="RefSeq" id="WP_158466288.1">
    <property type="nucleotide sequence ID" value="NZ_QJUE01000002.1"/>
</dbReference>
<dbReference type="InterPro" id="IPR029063">
    <property type="entry name" value="SAM-dependent_MTases_sf"/>
</dbReference>
<organism evidence="2 3">
    <name type="scientific">Prochlorococcus marinus XMU1408</name>
    <dbReference type="NCBI Taxonomy" id="2213228"/>
    <lineage>
        <taxon>Bacteria</taxon>
        <taxon>Bacillati</taxon>
        <taxon>Cyanobacteriota</taxon>
        <taxon>Cyanophyceae</taxon>
        <taxon>Synechococcales</taxon>
        <taxon>Prochlorococcaceae</taxon>
        <taxon>Prochlorococcus</taxon>
    </lineage>
</organism>
<dbReference type="OrthoDB" id="9786494at2"/>
<proteinExistence type="predicted"/>
<dbReference type="EMBL" id="QJUE01000002">
    <property type="protein sequence ID" value="PYE02792.1"/>
    <property type="molecule type" value="Genomic_DNA"/>
</dbReference>
<reference evidence="2 3" key="1">
    <citation type="journal article" date="2018" name="Appl. Environ. Microbiol.">
        <title>Genome rearrangement shapes Prochlorococcus ecological adaptation.</title>
        <authorList>
            <person name="Yan W."/>
            <person name="Wei S."/>
            <person name="Wang Q."/>
            <person name="Xiao X."/>
            <person name="Zeng Q."/>
            <person name="Jiao N."/>
            <person name="Zhang R."/>
        </authorList>
    </citation>
    <scope>NUCLEOTIDE SEQUENCE [LARGE SCALE GENOMIC DNA]</scope>
    <source>
        <strain evidence="2 3">XMU1408</strain>
    </source>
</reference>
<evidence type="ECO:0000259" key="1">
    <source>
        <dbReference type="Pfam" id="PF05430"/>
    </source>
</evidence>
<evidence type="ECO:0000313" key="3">
    <source>
        <dbReference type="Proteomes" id="UP000247807"/>
    </source>
</evidence>
<dbReference type="InterPro" id="IPR008471">
    <property type="entry name" value="MnmC-like_methylTransf"/>
</dbReference>
<evidence type="ECO:0000313" key="2">
    <source>
        <dbReference type="EMBL" id="PYE02792.1"/>
    </source>
</evidence>
<gene>
    <name evidence="2" type="ORF">DNJ73_03300</name>
</gene>
<dbReference type="SUPFAM" id="SSF53335">
    <property type="entry name" value="S-adenosyl-L-methionine-dependent methyltransferases"/>
    <property type="match status" value="1"/>
</dbReference>
<protein>
    <submittedName>
        <fullName evidence="2">SAM-dependent methyltransferase</fullName>
    </submittedName>
</protein>
<accession>A0A318R590</accession>
<dbReference type="PANTHER" id="PTHR39963:SF1">
    <property type="entry name" value="MNMC-LIKE METHYLTRANSFERASE DOMAIN-CONTAINING PROTEIN"/>
    <property type="match status" value="1"/>
</dbReference>
<dbReference type="GO" id="GO:0016645">
    <property type="term" value="F:oxidoreductase activity, acting on the CH-NH group of donors"/>
    <property type="evidence" value="ECO:0007669"/>
    <property type="project" value="InterPro"/>
</dbReference>
<dbReference type="Pfam" id="PF05430">
    <property type="entry name" value="Methyltransf_30"/>
    <property type="match status" value="1"/>
</dbReference>
<dbReference type="PANTHER" id="PTHR39963">
    <property type="entry name" value="SLL0983 PROTEIN"/>
    <property type="match status" value="1"/>
</dbReference>
<dbReference type="GO" id="GO:0032259">
    <property type="term" value="P:methylation"/>
    <property type="evidence" value="ECO:0007669"/>
    <property type="project" value="UniProtKB-KW"/>
</dbReference>